<dbReference type="RefSeq" id="WP_021293651.1">
    <property type="nucleotide sequence ID" value="NZ_AP014939.1"/>
</dbReference>
<dbReference type="InterPro" id="IPR036010">
    <property type="entry name" value="2Fe-2S_ferredoxin-like_sf"/>
</dbReference>
<dbReference type="Gene3D" id="3.10.20.30">
    <property type="match status" value="1"/>
</dbReference>
<dbReference type="GO" id="GO:0051537">
    <property type="term" value="F:2 iron, 2 sulfur cluster binding"/>
    <property type="evidence" value="ECO:0007669"/>
    <property type="project" value="InterPro"/>
</dbReference>
<dbReference type="CDD" id="cd00207">
    <property type="entry name" value="fer2"/>
    <property type="match status" value="1"/>
</dbReference>
<dbReference type="AlphaFoldDB" id="A0A0K2S3H9"/>
<protein>
    <submittedName>
        <fullName evidence="1">Ferredoxin</fullName>
    </submittedName>
</protein>
<accession>A0A0K2S3H9</accession>
<sequence>MNVQLQASNNVLLEQIENKGLTVETHCRSGFCGMCRVRLLKGQVAYDEIPVAFVKEGEVLVCCAKAKTDVTLEI</sequence>
<dbReference type="SUPFAM" id="SSF54292">
    <property type="entry name" value="2Fe-2S ferredoxin-like"/>
    <property type="match status" value="1"/>
</dbReference>
<proteinExistence type="predicted"/>
<dbReference type="PROSITE" id="PS51085">
    <property type="entry name" value="2FE2S_FER_2"/>
    <property type="match status" value="1"/>
</dbReference>
<name>A0A0K2S3H9_CITFR</name>
<dbReference type="InterPro" id="IPR012675">
    <property type="entry name" value="Beta-grasp_dom_sf"/>
</dbReference>
<organism evidence="1">
    <name type="scientific">Citrobacter freundii</name>
    <dbReference type="NCBI Taxonomy" id="546"/>
    <lineage>
        <taxon>Bacteria</taxon>
        <taxon>Pseudomonadati</taxon>
        <taxon>Pseudomonadota</taxon>
        <taxon>Gammaproteobacteria</taxon>
        <taxon>Enterobacterales</taxon>
        <taxon>Enterobacteriaceae</taxon>
        <taxon>Citrobacter</taxon>
        <taxon>Citrobacter freundii complex</taxon>
    </lineage>
</organism>
<dbReference type="InterPro" id="IPR001041">
    <property type="entry name" value="2Fe-2S_ferredoxin-type"/>
</dbReference>
<dbReference type="InterPro" id="IPR006058">
    <property type="entry name" value="2Fe2S_fd_BS"/>
</dbReference>
<reference evidence="1" key="1">
    <citation type="submission" date="2015-08" db="EMBL/GenBank/DDBJ databases">
        <title>Complete DNA Sequence of Pseudomonas syringae pv. actinidiae, the Causal Agent of Kiwifruit Canker Disease.</title>
        <authorList>
            <person name="Rikkerink E.H.A."/>
            <person name="Fineran P.C."/>
        </authorList>
    </citation>
    <scope>NUCLEOTIDE SEQUENCE</scope>
    <source>
        <strain evidence="1">KHM 243</strain>
        <plasmid evidence="1">pKHM-1</plasmid>
    </source>
</reference>
<geneLocation type="plasmid" evidence="1">
    <name>pKHM-1</name>
</geneLocation>
<dbReference type="Pfam" id="PF00111">
    <property type="entry name" value="Fer2"/>
    <property type="match status" value="1"/>
</dbReference>
<dbReference type="EMBL" id="AP014939">
    <property type="protein sequence ID" value="BAS21646.1"/>
    <property type="molecule type" value="Genomic_DNA"/>
</dbReference>
<evidence type="ECO:0000313" key="1">
    <source>
        <dbReference type="EMBL" id="BAS21646.1"/>
    </source>
</evidence>
<keyword evidence="1" id="KW-0614">Plasmid</keyword>
<dbReference type="NCBIfam" id="NF007985">
    <property type="entry name" value="PRK10713.1"/>
    <property type="match status" value="1"/>
</dbReference>
<dbReference type="PROSITE" id="PS00197">
    <property type="entry name" value="2FE2S_FER_1"/>
    <property type="match status" value="1"/>
</dbReference>